<comment type="caution">
    <text evidence="1">The sequence shown here is derived from an EMBL/GenBank/DDBJ whole genome shotgun (WGS) entry which is preliminary data.</text>
</comment>
<keyword evidence="2" id="KW-1185">Reference proteome</keyword>
<protein>
    <submittedName>
        <fullName evidence="1">Uncharacterized protein</fullName>
    </submittedName>
</protein>
<evidence type="ECO:0000313" key="1">
    <source>
        <dbReference type="EMBL" id="KAI4303402.1"/>
    </source>
</evidence>
<proteinExistence type="predicted"/>
<evidence type="ECO:0000313" key="2">
    <source>
        <dbReference type="Proteomes" id="UP001057402"/>
    </source>
</evidence>
<reference evidence="2" key="1">
    <citation type="journal article" date="2023" name="Front. Plant Sci.">
        <title>Chromosomal-level genome assembly of Melastoma candidum provides insights into trichome evolution.</title>
        <authorList>
            <person name="Zhong Y."/>
            <person name="Wu W."/>
            <person name="Sun C."/>
            <person name="Zou P."/>
            <person name="Liu Y."/>
            <person name="Dai S."/>
            <person name="Zhou R."/>
        </authorList>
    </citation>
    <scope>NUCLEOTIDE SEQUENCE [LARGE SCALE GENOMIC DNA]</scope>
</reference>
<gene>
    <name evidence="1" type="ORF">MLD38_039039</name>
</gene>
<sequence length="118" mass="13204">MLGHPAAGAALLVNPLNVAKFRWSQTRFQAQAAGFLPKGVCSRPSLDMLRTGEVIHVVHEEAVFWPEGVRYKGTLDVFYEIIRPEGVSRLWRDTYASLALAVPTVEYIFHAMMSSEMP</sequence>
<dbReference type="EMBL" id="CM042891">
    <property type="protein sequence ID" value="KAI4303402.1"/>
    <property type="molecule type" value="Genomic_DNA"/>
</dbReference>
<accession>A0ACB9L142</accession>
<dbReference type="Proteomes" id="UP001057402">
    <property type="component" value="Chromosome 12"/>
</dbReference>
<organism evidence="1 2">
    <name type="scientific">Melastoma candidum</name>
    <dbReference type="NCBI Taxonomy" id="119954"/>
    <lineage>
        <taxon>Eukaryota</taxon>
        <taxon>Viridiplantae</taxon>
        <taxon>Streptophyta</taxon>
        <taxon>Embryophyta</taxon>
        <taxon>Tracheophyta</taxon>
        <taxon>Spermatophyta</taxon>
        <taxon>Magnoliopsida</taxon>
        <taxon>eudicotyledons</taxon>
        <taxon>Gunneridae</taxon>
        <taxon>Pentapetalae</taxon>
        <taxon>rosids</taxon>
        <taxon>malvids</taxon>
        <taxon>Myrtales</taxon>
        <taxon>Melastomataceae</taxon>
        <taxon>Melastomatoideae</taxon>
        <taxon>Melastomateae</taxon>
        <taxon>Melastoma</taxon>
    </lineage>
</organism>
<name>A0ACB9L142_9MYRT</name>